<dbReference type="GO" id="GO:0003677">
    <property type="term" value="F:DNA binding"/>
    <property type="evidence" value="ECO:0007669"/>
    <property type="project" value="InterPro"/>
</dbReference>
<dbReference type="NCBIfam" id="TIGR02337">
    <property type="entry name" value="HpaR"/>
    <property type="match status" value="1"/>
</dbReference>
<dbReference type="InterPro" id="IPR039422">
    <property type="entry name" value="MarR/SlyA-like"/>
</dbReference>
<dbReference type="InterPro" id="IPR000835">
    <property type="entry name" value="HTH_MarR-typ"/>
</dbReference>
<dbReference type="OrthoDB" id="8588347at2"/>
<evidence type="ECO:0000259" key="1">
    <source>
        <dbReference type="PROSITE" id="PS50995"/>
    </source>
</evidence>
<reference evidence="2 3" key="1">
    <citation type="submission" date="2016-10" db="EMBL/GenBank/DDBJ databases">
        <authorList>
            <person name="de Groot N.N."/>
        </authorList>
    </citation>
    <scope>NUCLEOTIDE SEQUENCE [LARGE SCALE GENOMIC DNA]</scope>
    <source>
        <strain evidence="2 3">CGMCC 1.8894</strain>
    </source>
</reference>
<evidence type="ECO:0000313" key="3">
    <source>
        <dbReference type="Proteomes" id="UP000198539"/>
    </source>
</evidence>
<dbReference type="EMBL" id="FNOM01000009">
    <property type="protein sequence ID" value="SDX49351.1"/>
    <property type="molecule type" value="Genomic_DNA"/>
</dbReference>
<dbReference type="SMART" id="SM00347">
    <property type="entry name" value="HTH_MARR"/>
    <property type="match status" value="1"/>
</dbReference>
<dbReference type="GO" id="GO:0045892">
    <property type="term" value="P:negative regulation of DNA-templated transcription"/>
    <property type="evidence" value="ECO:0007669"/>
    <property type="project" value="InterPro"/>
</dbReference>
<organism evidence="2 3">
    <name type="scientific">Roseicitreum antarcticum</name>
    <dbReference type="NCBI Taxonomy" id="564137"/>
    <lineage>
        <taxon>Bacteria</taxon>
        <taxon>Pseudomonadati</taxon>
        <taxon>Pseudomonadota</taxon>
        <taxon>Alphaproteobacteria</taxon>
        <taxon>Rhodobacterales</taxon>
        <taxon>Paracoccaceae</taxon>
        <taxon>Roseicitreum</taxon>
    </lineage>
</organism>
<feature type="domain" description="HTH marR-type" evidence="1">
    <location>
        <begin position="15"/>
        <end position="146"/>
    </location>
</feature>
<sequence length="155" mass="17515">MTNDTPTDGTLRGFEQSLPIALLRARDVTSRRFKPYLDDHDLTMPQWSVMRALADAGPLDAKTLSERCVILPPSLTRIFRTLAAKGLTEAIESQDARRHTVQLTPQGRALFETMVRQAEATYAELEHAFGRDRMLELLNLLSDLRRTTEALPPVR</sequence>
<dbReference type="InterPro" id="IPR036388">
    <property type="entry name" value="WH-like_DNA-bd_sf"/>
</dbReference>
<dbReference type="Gene3D" id="1.10.10.10">
    <property type="entry name" value="Winged helix-like DNA-binding domain superfamily/Winged helix DNA-binding domain"/>
    <property type="match status" value="1"/>
</dbReference>
<dbReference type="SUPFAM" id="SSF46785">
    <property type="entry name" value="Winged helix' DNA-binding domain"/>
    <property type="match status" value="1"/>
</dbReference>
<dbReference type="AlphaFoldDB" id="A0A1H3C5H9"/>
<dbReference type="Proteomes" id="UP000198539">
    <property type="component" value="Unassembled WGS sequence"/>
</dbReference>
<dbReference type="STRING" id="564137.SAMN04488238_10928"/>
<evidence type="ECO:0000313" key="2">
    <source>
        <dbReference type="EMBL" id="SDX49351.1"/>
    </source>
</evidence>
<dbReference type="PROSITE" id="PS50995">
    <property type="entry name" value="HTH_MARR_2"/>
    <property type="match status" value="1"/>
</dbReference>
<name>A0A1H3C5H9_9RHOB</name>
<dbReference type="InterPro" id="IPR036390">
    <property type="entry name" value="WH_DNA-bd_sf"/>
</dbReference>
<dbReference type="PANTHER" id="PTHR33164:SF13">
    <property type="entry name" value="4-HYDROXYPHENYLACETATE CATABOLISM PROTEIN"/>
    <property type="match status" value="1"/>
</dbReference>
<dbReference type="GO" id="GO:0006950">
    <property type="term" value="P:response to stress"/>
    <property type="evidence" value="ECO:0007669"/>
    <property type="project" value="TreeGrafter"/>
</dbReference>
<dbReference type="RefSeq" id="WP_092891165.1">
    <property type="nucleotide sequence ID" value="NZ_CP061498.1"/>
</dbReference>
<proteinExistence type="predicted"/>
<keyword evidence="3" id="KW-1185">Reference proteome</keyword>
<gene>
    <name evidence="2" type="ORF">SAMN04488238_10928</name>
</gene>
<dbReference type="Pfam" id="PF01047">
    <property type="entry name" value="MarR"/>
    <property type="match status" value="1"/>
</dbReference>
<accession>A0A1H3C5H9</accession>
<dbReference type="GO" id="GO:0003700">
    <property type="term" value="F:DNA-binding transcription factor activity"/>
    <property type="evidence" value="ECO:0007669"/>
    <property type="project" value="InterPro"/>
</dbReference>
<protein>
    <submittedName>
        <fullName evidence="2">Homoprotocatechuate degradation operon regulator, HpaR</fullName>
    </submittedName>
</protein>
<dbReference type="PANTHER" id="PTHR33164">
    <property type="entry name" value="TRANSCRIPTIONAL REGULATOR, MARR FAMILY"/>
    <property type="match status" value="1"/>
</dbReference>
<dbReference type="InterPro" id="IPR012712">
    <property type="entry name" value="HpaR/FarR"/>
</dbReference>